<sequence length="198" mass="22318">MIGKKDRSFSSDPKQVTRLARIYTHHFLNQRIQCAYKHFPGHGSSTKDSHLGFVDVTETWHPYELEPFTRLINSNETCGVVMTAHIVNRQLDRSGLPATLSHKILTDLLRNQLHFKGVIITDDMQMKAISENYGLEQALVLAINAGADMLIFGNNLSVPEQNPAQVIDIIEAKVQSGEISQQRINEAYQHIVTLKKSL</sequence>
<dbReference type="PANTHER" id="PTHR30480:SF13">
    <property type="entry name" value="BETA-HEXOSAMINIDASE"/>
    <property type="match status" value="1"/>
</dbReference>
<dbReference type="InterPro" id="IPR050226">
    <property type="entry name" value="NagZ_Beta-hexosaminidase"/>
</dbReference>
<keyword evidence="5" id="KW-0326">Glycosidase</keyword>
<evidence type="ECO:0000256" key="1">
    <source>
        <dbReference type="ARBA" id="ARBA00001231"/>
    </source>
</evidence>
<evidence type="ECO:0000313" key="7">
    <source>
        <dbReference type="EMBL" id="VEB36664.1"/>
    </source>
</evidence>
<evidence type="ECO:0000313" key="8">
    <source>
        <dbReference type="Proteomes" id="UP000277577"/>
    </source>
</evidence>
<dbReference type="PANTHER" id="PTHR30480">
    <property type="entry name" value="BETA-HEXOSAMINIDASE-RELATED"/>
    <property type="match status" value="1"/>
</dbReference>
<organism evidence="7 8">
    <name type="scientific">Legionella cherrii</name>
    <dbReference type="NCBI Taxonomy" id="28084"/>
    <lineage>
        <taxon>Bacteria</taxon>
        <taxon>Pseudomonadati</taxon>
        <taxon>Pseudomonadota</taxon>
        <taxon>Gammaproteobacteria</taxon>
        <taxon>Legionellales</taxon>
        <taxon>Legionellaceae</taxon>
        <taxon>Legionella</taxon>
    </lineage>
</organism>
<gene>
    <name evidence="7" type="primary">ybbD</name>
    <name evidence="7" type="ORF">NCTC11976_01824</name>
</gene>
<dbReference type="InterPro" id="IPR017853">
    <property type="entry name" value="GH"/>
</dbReference>
<evidence type="ECO:0000256" key="3">
    <source>
        <dbReference type="ARBA" id="ARBA00012663"/>
    </source>
</evidence>
<dbReference type="Pfam" id="PF00933">
    <property type="entry name" value="Glyco_hydro_3"/>
    <property type="match status" value="1"/>
</dbReference>
<comment type="similarity">
    <text evidence="2">Belongs to the glycosyl hydrolase 3 family.</text>
</comment>
<evidence type="ECO:0000259" key="6">
    <source>
        <dbReference type="Pfam" id="PF00933"/>
    </source>
</evidence>
<dbReference type="InterPro" id="IPR036962">
    <property type="entry name" value="Glyco_hydro_3_N_sf"/>
</dbReference>
<keyword evidence="8" id="KW-1185">Reference proteome</keyword>
<dbReference type="Gene3D" id="3.20.20.300">
    <property type="entry name" value="Glycoside hydrolase, family 3, N-terminal domain"/>
    <property type="match status" value="1"/>
</dbReference>
<reference evidence="7 8" key="1">
    <citation type="submission" date="2018-12" db="EMBL/GenBank/DDBJ databases">
        <authorList>
            <consortium name="Pathogen Informatics"/>
        </authorList>
    </citation>
    <scope>NUCLEOTIDE SEQUENCE [LARGE SCALE GENOMIC DNA]</scope>
    <source>
        <strain evidence="7 8">NCTC11976</strain>
    </source>
</reference>
<dbReference type="SUPFAM" id="SSF51445">
    <property type="entry name" value="(Trans)glycosidases"/>
    <property type="match status" value="1"/>
</dbReference>
<protein>
    <recommendedName>
        <fullName evidence="3">beta-N-acetylhexosaminidase</fullName>
        <ecNumber evidence="3">3.2.1.52</ecNumber>
    </recommendedName>
</protein>
<proteinExistence type="inferred from homology"/>
<evidence type="ECO:0000256" key="4">
    <source>
        <dbReference type="ARBA" id="ARBA00022801"/>
    </source>
</evidence>
<evidence type="ECO:0000256" key="2">
    <source>
        <dbReference type="ARBA" id="ARBA00005336"/>
    </source>
</evidence>
<dbReference type="EC" id="3.2.1.52" evidence="3"/>
<comment type="catalytic activity">
    <reaction evidence="1">
        <text>Hydrolysis of terminal non-reducing N-acetyl-D-hexosamine residues in N-acetyl-beta-D-hexosaminides.</text>
        <dbReference type="EC" id="3.2.1.52"/>
    </reaction>
</comment>
<evidence type="ECO:0000256" key="5">
    <source>
        <dbReference type="ARBA" id="ARBA00023295"/>
    </source>
</evidence>
<keyword evidence="4" id="KW-0378">Hydrolase</keyword>
<accession>A0ABY6T7P4</accession>
<dbReference type="EMBL" id="LR134173">
    <property type="protein sequence ID" value="VEB36664.1"/>
    <property type="molecule type" value="Genomic_DNA"/>
</dbReference>
<dbReference type="Proteomes" id="UP000277577">
    <property type="component" value="Chromosome"/>
</dbReference>
<name>A0ABY6T7P4_9GAMM</name>
<dbReference type="InterPro" id="IPR001764">
    <property type="entry name" value="Glyco_hydro_3_N"/>
</dbReference>
<feature type="domain" description="Glycoside hydrolase family 3 N-terminal" evidence="6">
    <location>
        <begin position="4"/>
        <end position="194"/>
    </location>
</feature>